<comment type="subcellular location">
    <subcellularLocation>
        <location evidence="1">Cell membrane</location>
        <topology evidence="1">Multi-pass membrane protein</topology>
    </subcellularLocation>
</comment>
<dbReference type="PANTHER" id="PTHR30252:SF0">
    <property type="entry name" value="PEPTIDE TRANSPORTER CSTA"/>
    <property type="match status" value="1"/>
</dbReference>
<feature type="transmembrane region" description="Helical" evidence="7">
    <location>
        <begin position="536"/>
        <end position="554"/>
    </location>
</feature>
<keyword evidence="6 7" id="KW-0472">Membrane</keyword>
<feature type="transmembrane region" description="Helical" evidence="7">
    <location>
        <begin position="6"/>
        <end position="22"/>
    </location>
</feature>
<feature type="transmembrane region" description="Helical" evidence="7">
    <location>
        <begin position="62"/>
        <end position="80"/>
    </location>
</feature>
<dbReference type="InterPro" id="IPR051605">
    <property type="entry name" value="CstA"/>
</dbReference>
<name>A0A948W2J9_UNCEI</name>
<feature type="domain" description="CstA N-terminal" evidence="8">
    <location>
        <begin position="376"/>
        <end position="522"/>
    </location>
</feature>
<gene>
    <name evidence="9" type="ORF">KJ970_03855</name>
</gene>
<evidence type="ECO:0000256" key="4">
    <source>
        <dbReference type="ARBA" id="ARBA00022692"/>
    </source>
</evidence>
<dbReference type="EMBL" id="JAHJDP010000023">
    <property type="protein sequence ID" value="MBU2690037.1"/>
    <property type="molecule type" value="Genomic_DNA"/>
</dbReference>
<keyword evidence="4 7" id="KW-0812">Transmembrane</keyword>
<feature type="transmembrane region" description="Helical" evidence="7">
    <location>
        <begin position="228"/>
        <end position="248"/>
    </location>
</feature>
<evidence type="ECO:0000256" key="7">
    <source>
        <dbReference type="SAM" id="Phobius"/>
    </source>
</evidence>
<dbReference type="GO" id="GO:0009267">
    <property type="term" value="P:cellular response to starvation"/>
    <property type="evidence" value="ECO:0007669"/>
    <property type="project" value="InterPro"/>
</dbReference>
<accession>A0A948W2J9</accession>
<feature type="transmembrane region" description="Helical" evidence="7">
    <location>
        <begin position="376"/>
        <end position="392"/>
    </location>
</feature>
<evidence type="ECO:0000256" key="1">
    <source>
        <dbReference type="ARBA" id="ARBA00004651"/>
    </source>
</evidence>
<feature type="transmembrane region" description="Helical" evidence="7">
    <location>
        <begin position="472"/>
        <end position="499"/>
    </location>
</feature>
<comment type="similarity">
    <text evidence="2">Belongs to the peptide transporter carbon starvation (CstA) (TC 2.A.114) family.</text>
</comment>
<feature type="transmembrane region" description="Helical" evidence="7">
    <location>
        <begin position="505"/>
        <end position="524"/>
    </location>
</feature>
<dbReference type="AlphaFoldDB" id="A0A948W2J9"/>
<proteinExistence type="inferred from homology"/>
<organism evidence="9 10">
    <name type="scientific">Eiseniibacteriota bacterium</name>
    <dbReference type="NCBI Taxonomy" id="2212470"/>
    <lineage>
        <taxon>Bacteria</taxon>
        <taxon>Candidatus Eiseniibacteriota</taxon>
    </lineage>
</organism>
<feature type="transmembrane region" description="Helical" evidence="7">
    <location>
        <begin position="172"/>
        <end position="191"/>
    </location>
</feature>
<feature type="transmembrane region" description="Helical" evidence="7">
    <location>
        <begin position="203"/>
        <end position="222"/>
    </location>
</feature>
<feature type="transmembrane region" description="Helical" evidence="7">
    <location>
        <begin position="253"/>
        <end position="272"/>
    </location>
</feature>
<feature type="domain" description="CstA N-terminal" evidence="8">
    <location>
        <begin position="4"/>
        <end position="350"/>
    </location>
</feature>
<dbReference type="Pfam" id="PF02554">
    <property type="entry name" value="CstA"/>
    <property type="match status" value="2"/>
</dbReference>
<evidence type="ECO:0000256" key="3">
    <source>
        <dbReference type="ARBA" id="ARBA00022475"/>
    </source>
</evidence>
<reference evidence="9" key="1">
    <citation type="submission" date="2021-05" db="EMBL/GenBank/DDBJ databases">
        <title>Energy efficiency and biological interactions define the core microbiome of deep oligotrophic groundwater.</title>
        <authorList>
            <person name="Mehrshad M."/>
            <person name="Lopez-Fernandez M."/>
            <person name="Bell E."/>
            <person name="Bernier-Latmani R."/>
            <person name="Bertilsson S."/>
            <person name="Dopson M."/>
        </authorList>
    </citation>
    <scope>NUCLEOTIDE SEQUENCE</scope>
    <source>
        <strain evidence="9">Modern_marine.mb.64</strain>
    </source>
</reference>
<protein>
    <submittedName>
        <fullName evidence="9">Carbon starvation protein A</fullName>
    </submittedName>
</protein>
<feature type="transmembrane region" description="Helical" evidence="7">
    <location>
        <begin position="292"/>
        <end position="312"/>
    </location>
</feature>
<evidence type="ECO:0000256" key="6">
    <source>
        <dbReference type="ARBA" id="ARBA00023136"/>
    </source>
</evidence>
<evidence type="ECO:0000313" key="10">
    <source>
        <dbReference type="Proteomes" id="UP000777784"/>
    </source>
</evidence>
<feature type="transmembrane region" description="Helical" evidence="7">
    <location>
        <begin position="130"/>
        <end position="152"/>
    </location>
</feature>
<feature type="transmembrane region" description="Helical" evidence="7">
    <location>
        <begin position="86"/>
        <end position="109"/>
    </location>
</feature>
<dbReference type="PANTHER" id="PTHR30252">
    <property type="entry name" value="INNER MEMBRANE PEPTIDE TRANSPORTER"/>
    <property type="match status" value="1"/>
</dbReference>
<dbReference type="InterPro" id="IPR003706">
    <property type="entry name" value="CstA_N"/>
</dbReference>
<evidence type="ECO:0000256" key="5">
    <source>
        <dbReference type="ARBA" id="ARBA00022989"/>
    </source>
</evidence>
<evidence type="ECO:0000313" key="9">
    <source>
        <dbReference type="EMBL" id="MBU2690037.1"/>
    </source>
</evidence>
<feature type="transmembrane region" description="Helical" evidence="7">
    <location>
        <begin position="332"/>
        <end position="356"/>
    </location>
</feature>
<evidence type="ECO:0000259" key="8">
    <source>
        <dbReference type="Pfam" id="PF02554"/>
    </source>
</evidence>
<keyword evidence="5 7" id="KW-1133">Transmembrane helix</keyword>
<dbReference type="GO" id="GO:0005886">
    <property type="term" value="C:plasma membrane"/>
    <property type="evidence" value="ECO:0007669"/>
    <property type="project" value="UniProtKB-SubCell"/>
</dbReference>
<dbReference type="Proteomes" id="UP000777784">
    <property type="component" value="Unassembled WGS sequence"/>
</dbReference>
<sequence>MAPVLITLICFVIYLAGYHLYARYLARHLFELDATAKTPAHTMTDGIDYVPTRKGVLFGHHFASIAGLSPMLGPAIAVIWGWVPALIWIVFGTVFIGAVHDFSTLVVSIRRRGTSIGKVAEDIMGPRAKSLFHIIIFFLISLAMGVFAYIVATLFSSPMPPAAPSNVQHPEAVVPTASLMILAVIVGFLVYKKQARITPLTIIAFIIMLIVVVLGLGMPILGVSRIRWTTVLLVYCFLASVLPVWLLLQPRDYLNSLLLFLGLGLMYLGFFATRPSFAAPALQLHPEGAPPLFPFVFITIACGAVSGFHGLVSSGTTAKQLNRETDAQFIGYGAMIGESLLGLIAVLACTCGFASMTEWSTHYASWNAAEGLGPKMAAFISGAGTFLGSVGIPRHWGEAFISLIAISFALTSMDSGTRLLRFNLNEVGDTLGISFLKNRYISSALAAGAIGFFALLKVPMEVGGVMQYHPAGLALWALFGTTNQILGGLSLLAVTLYLWQKRKPIVYTLIPMIFMLITTLIAMVQNLGGYIRDGKTTLVIIGGLIFFFAVWLAVEAVIRLVQYSRGKVPPLSF</sequence>
<comment type="caution">
    <text evidence="9">The sequence shown here is derived from an EMBL/GenBank/DDBJ whole genome shotgun (WGS) entry which is preliminary data.</text>
</comment>
<evidence type="ECO:0000256" key="2">
    <source>
        <dbReference type="ARBA" id="ARBA00007755"/>
    </source>
</evidence>
<feature type="transmembrane region" description="Helical" evidence="7">
    <location>
        <begin position="440"/>
        <end position="460"/>
    </location>
</feature>
<keyword evidence="3" id="KW-1003">Cell membrane</keyword>